<dbReference type="STRING" id="35570.A0A1I8Q0Z4"/>
<dbReference type="OrthoDB" id="6622484at2759"/>
<dbReference type="InterPro" id="IPR036728">
    <property type="entry name" value="PBP_GOBP_sf"/>
</dbReference>
<dbReference type="GO" id="GO:0005549">
    <property type="term" value="F:odorant binding"/>
    <property type="evidence" value="ECO:0007669"/>
    <property type="project" value="InterPro"/>
</dbReference>
<evidence type="ECO:0000256" key="3">
    <source>
        <dbReference type="ARBA" id="ARBA00022525"/>
    </source>
</evidence>
<name>A0A1I8Q0Z4_STOCA</name>
<comment type="subcellular location">
    <subcellularLocation>
        <location evidence="1">Secreted</location>
    </subcellularLocation>
</comment>
<dbReference type="PANTHER" id="PTHR21066:SF17">
    <property type="entry name" value="AGAP011368-PA"/>
    <property type="match status" value="1"/>
</dbReference>
<organism evidence="5 6">
    <name type="scientific">Stomoxys calcitrans</name>
    <name type="common">Stable fly</name>
    <name type="synonym">Conops calcitrans</name>
    <dbReference type="NCBI Taxonomy" id="35570"/>
    <lineage>
        <taxon>Eukaryota</taxon>
        <taxon>Metazoa</taxon>
        <taxon>Ecdysozoa</taxon>
        <taxon>Arthropoda</taxon>
        <taxon>Hexapoda</taxon>
        <taxon>Insecta</taxon>
        <taxon>Pterygota</taxon>
        <taxon>Neoptera</taxon>
        <taxon>Endopterygota</taxon>
        <taxon>Diptera</taxon>
        <taxon>Brachycera</taxon>
        <taxon>Muscomorpha</taxon>
        <taxon>Muscoidea</taxon>
        <taxon>Muscidae</taxon>
        <taxon>Stomoxys</taxon>
    </lineage>
</organism>
<dbReference type="SUPFAM" id="SSF47565">
    <property type="entry name" value="Insect pheromone/odorant-binding proteins"/>
    <property type="match status" value="1"/>
</dbReference>
<keyword evidence="3" id="KW-0964">Secreted</keyword>
<evidence type="ECO:0000256" key="2">
    <source>
        <dbReference type="ARBA" id="ARBA00008098"/>
    </source>
</evidence>
<dbReference type="VEuPathDB" id="VectorBase:SCAU012868"/>
<protein>
    <submittedName>
        <fullName evidence="5">Uncharacterized protein</fullName>
    </submittedName>
</protein>
<dbReference type="KEGG" id="scac:106094366"/>
<comment type="similarity">
    <text evidence="2">Belongs to the PBP/GOBP family.</text>
</comment>
<dbReference type="Proteomes" id="UP000095300">
    <property type="component" value="Unassembled WGS sequence"/>
</dbReference>
<sequence>MFKLLPILCLAFVVVSAYDFSDTYFNQYLFDEYEYLNSNMLTRRRRDVSELDKDTKADDDLDDKFPCGGGRFHDYKKDLTCCEVNKHDPNYFSMIRETKKQCAVKLRANNPDVENFDPFNCEHMDKIKELIICESECVAKTLEMLDENGDIKRDVIIANYNKQLAKDTEIQHEVLEGYVDKCLAKLKEMDLKPANKCSRAPMELQHCLFGEMVSGCPKESQINNHRCQKIRERYSKGQSLAFGKHTLHDFLHHGRPGRHGHH</sequence>
<proteinExistence type="inferred from homology"/>
<reference evidence="5" key="1">
    <citation type="submission" date="2020-05" db="UniProtKB">
        <authorList>
            <consortium name="EnsemblMetazoa"/>
        </authorList>
    </citation>
    <scope>IDENTIFICATION</scope>
    <source>
        <strain evidence="5">USDA</strain>
    </source>
</reference>
<dbReference type="PANTHER" id="PTHR21066">
    <property type="entry name" value="ODORANT-BINDING PROTEIN 59A-RELATED"/>
    <property type="match status" value="1"/>
</dbReference>
<dbReference type="Pfam" id="PF01395">
    <property type="entry name" value="PBP_GOBP"/>
    <property type="match status" value="1"/>
</dbReference>
<gene>
    <name evidence="5" type="primary">106094366</name>
</gene>
<feature type="chain" id="PRO_5009327538" evidence="4">
    <location>
        <begin position="18"/>
        <end position="262"/>
    </location>
</feature>
<keyword evidence="6" id="KW-1185">Reference proteome</keyword>
<dbReference type="GO" id="GO:0005576">
    <property type="term" value="C:extracellular region"/>
    <property type="evidence" value="ECO:0007669"/>
    <property type="project" value="UniProtKB-SubCell"/>
</dbReference>
<dbReference type="EnsemblMetazoa" id="SCAU012868-RA">
    <property type="protein sequence ID" value="SCAU012868-PA"/>
    <property type="gene ID" value="SCAU012868"/>
</dbReference>
<feature type="signal peptide" evidence="4">
    <location>
        <begin position="1"/>
        <end position="17"/>
    </location>
</feature>
<dbReference type="AlphaFoldDB" id="A0A1I8Q0Z4"/>
<evidence type="ECO:0000256" key="1">
    <source>
        <dbReference type="ARBA" id="ARBA00004613"/>
    </source>
</evidence>
<keyword evidence="4" id="KW-0732">Signal</keyword>
<dbReference type="Gene3D" id="1.10.238.270">
    <property type="match status" value="1"/>
</dbReference>
<dbReference type="InterPro" id="IPR052295">
    <property type="entry name" value="Odorant-binding_protein"/>
</dbReference>
<evidence type="ECO:0000313" key="5">
    <source>
        <dbReference type="EnsemblMetazoa" id="SCAU012868-PA"/>
    </source>
</evidence>
<dbReference type="InterPro" id="IPR006170">
    <property type="entry name" value="PBP/GOBP"/>
</dbReference>
<accession>A0A1I8Q0Z4</accession>
<evidence type="ECO:0000313" key="6">
    <source>
        <dbReference type="Proteomes" id="UP000095300"/>
    </source>
</evidence>
<evidence type="ECO:0000256" key="4">
    <source>
        <dbReference type="SAM" id="SignalP"/>
    </source>
</evidence>